<feature type="domain" description="SpoVR-like C-terminal" evidence="1">
    <location>
        <begin position="2"/>
        <end position="49"/>
    </location>
</feature>
<dbReference type="PANTHER" id="PTHR30029:SF2">
    <property type="entry name" value="STAGE V SPORULATION PROTEIN R"/>
    <property type="match status" value="1"/>
</dbReference>
<reference evidence="2 3" key="1">
    <citation type="submission" date="2015-07" db="EMBL/GenBank/DDBJ databases">
        <authorList>
            <consortium name="Pathogen Informatics"/>
        </authorList>
    </citation>
    <scope>NUCLEOTIDE SEQUENCE [LARGE SCALE GENOMIC DNA]</scope>
    <source>
        <strain evidence="2 3">A325</strain>
    </source>
</reference>
<accession>A0A655WPR1</accession>
<protein>
    <submittedName>
        <fullName evidence="2">SpoVR family protein</fullName>
    </submittedName>
</protein>
<dbReference type="EMBL" id="CWQJ01000002">
    <property type="protein sequence ID" value="CSB58810.1"/>
    <property type="molecule type" value="Genomic_DNA"/>
</dbReference>
<dbReference type="InterPro" id="IPR007390">
    <property type="entry name" value="Spore_V_R"/>
</dbReference>
<dbReference type="AlphaFoldDB" id="A0A655WPR1"/>
<name>A0A655WPR1_VIBCL</name>
<evidence type="ECO:0000259" key="1">
    <source>
        <dbReference type="Pfam" id="PF24755"/>
    </source>
</evidence>
<organism evidence="2 3">
    <name type="scientific">Vibrio cholerae</name>
    <dbReference type="NCBI Taxonomy" id="666"/>
    <lineage>
        <taxon>Bacteria</taxon>
        <taxon>Pseudomonadati</taxon>
        <taxon>Pseudomonadota</taxon>
        <taxon>Gammaproteobacteria</taxon>
        <taxon>Vibrionales</taxon>
        <taxon>Vibrionaceae</taxon>
        <taxon>Vibrio</taxon>
    </lineage>
</organism>
<dbReference type="Pfam" id="PF24755">
    <property type="entry name" value="SpoVR_C"/>
    <property type="match status" value="1"/>
</dbReference>
<dbReference type="Proteomes" id="UP000046067">
    <property type="component" value="Unassembled WGS sequence"/>
</dbReference>
<evidence type="ECO:0000313" key="3">
    <source>
        <dbReference type="Proteomes" id="UP000046067"/>
    </source>
</evidence>
<proteinExistence type="predicted"/>
<gene>
    <name evidence="2" type="ORF">ERS013201_00336</name>
</gene>
<dbReference type="InterPro" id="IPR057008">
    <property type="entry name" value="SpoVR-like_C"/>
</dbReference>
<dbReference type="PANTHER" id="PTHR30029">
    <property type="entry name" value="STAGE V SPORULATION PROTEIN R"/>
    <property type="match status" value="1"/>
</dbReference>
<evidence type="ECO:0000313" key="2">
    <source>
        <dbReference type="EMBL" id="CSB58810.1"/>
    </source>
</evidence>
<sequence>MYSVDVRGDRSLTLQYVPHDRIPLDPSYEEVLKHLHRLWGFEVKLEEVKDTGRREILATCPKKNDSESRI</sequence>